<gene>
    <name evidence="3" type="ORF">ACFP3H_11065</name>
</gene>
<dbReference type="Pfam" id="PF11887">
    <property type="entry name" value="Mce4_CUP1"/>
    <property type="match status" value="1"/>
</dbReference>
<dbReference type="EMBL" id="JBHSQN010000005">
    <property type="protein sequence ID" value="MFC6011592.1"/>
    <property type="molecule type" value="Genomic_DNA"/>
</dbReference>
<dbReference type="PANTHER" id="PTHR33371:SF16">
    <property type="entry name" value="MCE-FAMILY PROTEIN MCE3F"/>
    <property type="match status" value="1"/>
</dbReference>
<dbReference type="InterPro" id="IPR052336">
    <property type="entry name" value="MlaD_Phospholipid_Transporter"/>
</dbReference>
<dbReference type="NCBIfam" id="TIGR00996">
    <property type="entry name" value="Mtu_fam_mce"/>
    <property type="match status" value="1"/>
</dbReference>
<feature type="domain" description="Mammalian cell entry C-terminal" evidence="2">
    <location>
        <begin position="123"/>
        <end position="293"/>
    </location>
</feature>
<reference evidence="4" key="1">
    <citation type="journal article" date="2019" name="Int. J. Syst. Evol. Microbiol.">
        <title>The Global Catalogue of Microorganisms (GCM) 10K type strain sequencing project: providing services to taxonomists for standard genome sequencing and annotation.</title>
        <authorList>
            <consortium name="The Broad Institute Genomics Platform"/>
            <consortium name="The Broad Institute Genome Sequencing Center for Infectious Disease"/>
            <person name="Wu L."/>
            <person name="Ma J."/>
        </authorList>
    </citation>
    <scope>NUCLEOTIDE SEQUENCE [LARGE SCALE GENOMIC DNA]</scope>
    <source>
        <strain evidence="4">CCUG 36956</strain>
    </source>
</reference>
<evidence type="ECO:0000313" key="3">
    <source>
        <dbReference type="EMBL" id="MFC6011592.1"/>
    </source>
</evidence>
<dbReference type="Pfam" id="PF02470">
    <property type="entry name" value="MlaD"/>
    <property type="match status" value="1"/>
</dbReference>
<comment type="caution">
    <text evidence="3">The sequence shown here is derived from an EMBL/GenBank/DDBJ whole genome shotgun (WGS) entry which is preliminary data.</text>
</comment>
<dbReference type="Proteomes" id="UP001596223">
    <property type="component" value="Unassembled WGS sequence"/>
</dbReference>
<dbReference type="PANTHER" id="PTHR33371">
    <property type="entry name" value="INTERMEMBRANE PHOSPHOLIPID TRANSPORT SYSTEM BINDING PROTEIN MLAD-RELATED"/>
    <property type="match status" value="1"/>
</dbReference>
<dbReference type="InterPro" id="IPR005693">
    <property type="entry name" value="Mce"/>
</dbReference>
<sequence>MSKIFKHKLLLANCTLVLVFLIGGSYLLVDVMRFNPLQRNYNVTVKLDRSGGLQAGNDVTMRGYRIGQVTSIEIIDSGDSIAAQVRIDKRFQVPTDTLVTVQALSAAGEQFVDFKPNTDSAPYLQNGAVINYKDGKVRTPVPVWEVLDDTTLLVSQVDPKQFKVILNELDIALSAGPDQLRSLVEGASLAVAGLHNLLPQTVNLIKNLQVIMNTTSMAQPDLGTLTRNSSSLLDQFNKADGELRQVLQQAPAQFNALGAVLDENRDPITSVATNLTAITRAATLRAPALRLLFPSLGQGIGAFGIPAHDNEFHAMIDIWPRPVCKYDTKPEPFWKVQDGSFPKWNYCTNPPPGQQIRGAANAPRPNIPDNGAFMPPGVDPNERTLIPAK</sequence>
<dbReference type="InterPro" id="IPR003399">
    <property type="entry name" value="Mce/MlaD"/>
</dbReference>
<proteinExistence type="predicted"/>
<accession>A0ABW1JRH3</accession>
<name>A0ABW1JRH3_9NOCA</name>
<dbReference type="InterPro" id="IPR024516">
    <property type="entry name" value="Mce_C"/>
</dbReference>
<keyword evidence="4" id="KW-1185">Reference proteome</keyword>
<feature type="domain" description="Mce/MlaD" evidence="1">
    <location>
        <begin position="40"/>
        <end position="116"/>
    </location>
</feature>
<evidence type="ECO:0000259" key="1">
    <source>
        <dbReference type="Pfam" id="PF02470"/>
    </source>
</evidence>
<dbReference type="RefSeq" id="WP_378603538.1">
    <property type="nucleotide sequence ID" value="NZ_JBHSQN010000005.1"/>
</dbReference>
<evidence type="ECO:0000313" key="4">
    <source>
        <dbReference type="Proteomes" id="UP001596223"/>
    </source>
</evidence>
<organism evidence="3 4">
    <name type="scientific">Nocardia lasii</name>
    <dbReference type="NCBI Taxonomy" id="1616107"/>
    <lineage>
        <taxon>Bacteria</taxon>
        <taxon>Bacillati</taxon>
        <taxon>Actinomycetota</taxon>
        <taxon>Actinomycetes</taxon>
        <taxon>Mycobacteriales</taxon>
        <taxon>Nocardiaceae</taxon>
        <taxon>Nocardia</taxon>
    </lineage>
</organism>
<protein>
    <submittedName>
        <fullName evidence="3">MlaD family protein</fullName>
    </submittedName>
</protein>
<evidence type="ECO:0000259" key="2">
    <source>
        <dbReference type="Pfam" id="PF11887"/>
    </source>
</evidence>